<sequence>MTLIEYRGLRFVVMDAPSETNVGHYAKELQRFGVTDVARACEPTYSADALSTFSMKLHELNFKDGDPPPPLVVEKWLQLVASKFVPSNPKESPPTDTAIAVHCVAGLGRAPVLVAIALIEAGMPPLEAVEFIRSKRRGALNMKQIHFLDSYKRRGKGKFAALPGSPSDGAGGGGVGKGGGEEKEKCIIM</sequence>
<keyword evidence="6" id="KW-1015">Disulfide bond</keyword>
<feature type="compositionally biased region" description="Basic and acidic residues" evidence="10">
    <location>
        <begin position="179"/>
        <end position="189"/>
    </location>
</feature>
<dbReference type="GO" id="GO:0004725">
    <property type="term" value="F:protein tyrosine phosphatase activity"/>
    <property type="evidence" value="ECO:0007669"/>
    <property type="project" value="UniProtKB-EC"/>
</dbReference>
<organism evidence="13 14">
    <name type="scientific">Catenaria anguillulae PL171</name>
    <dbReference type="NCBI Taxonomy" id="765915"/>
    <lineage>
        <taxon>Eukaryota</taxon>
        <taxon>Fungi</taxon>
        <taxon>Fungi incertae sedis</taxon>
        <taxon>Blastocladiomycota</taxon>
        <taxon>Blastocladiomycetes</taxon>
        <taxon>Blastocladiales</taxon>
        <taxon>Catenariaceae</taxon>
        <taxon>Catenaria</taxon>
    </lineage>
</organism>
<dbReference type="InterPro" id="IPR003595">
    <property type="entry name" value="Tyr_Pase_cat"/>
</dbReference>
<evidence type="ECO:0000256" key="10">
    <source>
        <dbReference type="SAM" id="MobiDB-lite"/>
    </source>
</evidence>
<keyword evidence="8" id="KW-0636">Prenylation</keyword>
<dbReference type="OrthoDB" id="5632at2759"/>
<dbReference type="AlphaFoldDB" id="A0A1Y2HUI6"/>
<evidence type="ECO:0000259" key="11">
    <source>
        <dbReference type="PROSITE" id="PS50054"/>
    </source>
</evidence>
<dbReference type="InterPro" id="IPR050561">
    <property type="entry name" value="PTP"/>
</dbReference>
<dbReference type="GO" id="GO:0005737">
    <property type="term" value="C:cytoplasm"/>
    <property type="evidence" value="ECO:0007669"/>
    <property type="project" value="UniProtKB-ARBA"/>
</dbReference>
<feature type="domain" description="Tyrosine-protein phosphatase" evidence="11">
    <location>
        <begin position="1"/>
        <end position="160"/>
    </location>
</feature>
<dbReference type="STRING" id="765915.A0A1Y2HUI6"/>
<protein>
    <recommendedName>
        <fullName evidence="2">protein-tyrosine-phosphatase</fullName>
        <ecNumber evidence="2">3.1.3.48</ecNumber>
    </recommendedName>
</protein>
<evidence type="ECO:0000256" key="8">
    <source>
        <dbReference type="ARBA" id="ARBA00023289"/>
    </source>
</evidence>
<dbReference type="PANTHER" id="PTHR23339">
    <property type="entry name" value="TYROSINE SPECIFIC PROTEIN PHOSPHATASE AND DUAL SPECIFICITY PROTEIN PHOSPHATASE"/>
    <property type="match status" value="1"/>
</dbReference>
<feature type="region of interest" description="Disordered" evidence="10">
    <location>
        <begin position="160"/>
        <end position="189"/>
    </location>
</feature>
<evidence type="ECO:0000259" key="12">
    <source>
        <dbReference type="PROSITE" id="PS50056"/>
    </source>
</evidence>
<keyword evidence="14" id="KW-1185">Reference proteome</keyword>
<keyword evidence="5" id="KW-0904">Protein phosphatase</keyword>
<keyword evidence="3" id="KW-0488">Methylation</keyword>
<evidence type="ECO:0000256" key="7">
    <source>
        <dbReference type="ARBA" id="ARBA00023288"/>
    </source>
</evidence>
<comment type="catalytic activity">
    <reaction evidence="9">
        <text>O-phospho-L-tyrosyl-[protein] + H2O = L-tyrosyl-[protein] + phosphate</text>
        <dbReference type="Rhea" id="RHEA:10684"/>
        <dbReference type="Rhea" id="RHEA-COMP:10136"/>
        <dbReference type="Rhea" id="RHEA-COMP:20101"/>
        <dbReference type="ChEBI" id="CHEBI:15377"/>
        <dbReference type="ChEBI" id="CHEBI:43474"/>
        <dbReference type="ChEBI" id="CHEBI:46858"/>
        <dbReference type="ChEBI" id="CHEBI:61978"/>
        <dbReference type="EC" id="3.1.3.48"/>
    </reaction>
</comment>
<dbReference type="Gene3D" id="3.90.190.10">
    <property type="entry name" value="Protein tyrosine phosphatase superfamily"/>
    <property type="match status" value="1"/>
</dbReference>
<accession>A0A1Y2HUI6</accession>
<dbReference type="FunFam" id="3.90.190.10:FF:000086">
    <property type="entry name" value="Protein tyrosine phosphatase-like protein"/>
    <property type="match status" value="1"/>
</dbReference>
<evidence type="ECO:0000256" key="9">
    <source>
        <dbReference type="ARBA" id="ARBA00051722"/>
    </source>
</evidence>
<name>A0A1Y2HUI6_9FUNG</name>
<evidence type="ECO:0000256" key="5">
    <source>
        <dbReference type="ARBA" id="ARBA00022912"/>
    </source>
</evidence>
<evidence type="ECO:0000313" key="13">
    <source>
        <dbReference type="EMBL" id="ORZ37624.1"/>
    </source>
</evidence>
<comment type="caution">
    <text evidence="13">The sequence shown here is derived from an EMBL/GenBank/DDBJ whole genome shotgun (WGS) entry which is preliminary data.</text>
</comment>
<gene>
    <name evidence="13" type="ORF">BCR44DRAFT_123384</name>
</gene>
<dbReference type="InterPro" id="IPR000387">
    <property type="entry name" value="Tyr_Pase_dom"/>
</dbReference>
<dbReference type="PROSITE" id="PS50056">
    <property type="entry name" value="TYR_PHOSPHATASE_2"/>
    <property type="match status" value="1"/>
</dbReference>
<dbReference type="EC" id="3.1.3.48" evidence="2"/>
<evidence type="ECO:0000256" key="1">
    <source>
        <dbReference type="ARBA" id="ARBA00009580"/>
    </source>
</evidence>
<evidence type="ECO:0000313" key="14">
    <source>
        <dbReference type="Proteomes" id="UP000193411"/>
    </source>
</evidence>
<keyword evidence="7" id="KW-0449">Lipoprotein</keyword>
<reference evidence="13 14" key="1">
    <citation type="submission" date="2016-07" db="EMBL/GenBank/DDBJ databases">
        <title>Pervasive Adenine N6-methylation of Active Genes in Fungi.</title>
        <authorList>
            <consortium name="DOE Joint Genome Institute"/>
            <person name="Mondo S.J."/>
            <person name="Dannebaum R.O."/>
            <person name="Kuo R.C."/>
            <person name="Labutti K."/>
            <person name="Haridas S."/>
            <person name="Kuo A."/>
            <person name="Salamov A."/>
            <person name="Ahrendt S.R."/>
            <person name="Lipzen A."/>
            <person name="Sullivan W."/>
            <person name="Andreopoulos W.B."/>
            <person name="Clum A."/>
            <person name="Lindquist E."/>
            <person name="Daum C."/>
            <person name="Ramamoorthy G.K."/>
            <person name="Gryganskyi A."/>
            <person name="Culley D."/>
            <person name="Magnuson J.K."/>
            <person name="James T.Y."/>
            <person name="O'Malley M.A."/>
            <person name="Stajich J.E."/>
            <person name="Spatafora J.W."/>
            <person name="Visel A."/>
            <person name="Grigoriev I.V."/>
        </authorList>
    </citation>
    <scope>NUCLEOTIDE SEQUENCE [LARGE SCALE GENOMIC DNA]</scope>
    <source>
        <strain evidence="13 14">PL171</strain>
    </source>
</reference>
<feature type="domain" description="Tyrosine specific protein phosphatases" evidence="12">
    <location>
        <begin position="74"/>
        <end position="147"/>
    </location>
</feature>
<proteinExistence type="inferred from homology"/>
<dbReference type="SMART" id="SM00404">
    <property type="entry name" value="PTPc_motif"/>
    <property type="match status" value="1"/>
</dbReference>
<dbReference type="InterPro" id="IPR029021">
    <property type="entry name" value="Prot-tyrosine_phosphatase-like"/>
</dbReference>
<dbReference type="Proteomes" id="UP000193411">
    <property type="component" value="Unassembled WGS sequence"/>
</dbReference>
<dbReference type="CDD" id="cd14500">
    <property type="entry name" value="PTP-IVa"/>
    <property type="match status" value="1"/>
</dbReference>
<feature type="compositionally biased region" description="Gly residues" evidence="10">
    <location>
        <begin position="169"/>
        <end position="178"/>
    </location>
</feature>
<evidence type="ECO:0000256" key="4">
    <source>
        <dbReference type="ARBA" id="ARBA00022801"/>
    </source>
</evidence>
<comment type="similarity">
    <text evidence="1">Belongs to the protein-tyrosine phosphatase family.</text>
</comment>
<evidence type="ECO:0000256" key="2">
    <source>
        <dbReference type="ARBA" id="ARBA00013064"/>
    </source>
</evidence>
<keyword evidence="4" id="KW-0378">Hydrolase</keyword>
<dbReference type="PROSITE" id="PS50054">
    <property type="entry name" value="TYR_PHOSPHATASE_DUAL"/>
    <property type="match status" value="1"/>
</dbReference>
<dbReference type="SUPFAM" id="SSF52799">
    <property type="entry name" value="(Phosphotyrosine protein) phosphatases II"/>
    <property type="match status" value="1"/>
</dbReference>
<dbReference type="InterPro" id="IPR020422">
    <property type="entry name" value="TYR_PHOSPHATASE_DUAL_dom"/>
</dbReference>
<evidence type="ECO:0000256" key="3">
    <source>
        <dbReference type="ARBA" id="ARBA00022481"/>
    </source>
</evidence>
<evidence type="ECO:0000256" key="6">
    <source>
        <dbReference type="ARBA" id="ARBA00023157"/>
    </source>
</evidence>
<dbReference type="EMBL" id="MCFL01000012">
    <property type="protein sequence ID" value="ORZ37624.1"/>
    <property type="molecule type" value="Genomic_DNA"/>
</dbReference>